<feature type="compositionally biased region" description="Low complexity" evidence="1">
    <location>
        <begin position="15"/>
        <end position="26"/>
    </location>
</feature>
<dbReference type="EMBL" id="NAJQ01000728">
    <property type="protein sequence ID" value="TKA65511.1"/>
    <property type="molecule type" value="Genomic_DNA"/>
</dbReference>
<proteinExistence type="predicted"/>
<accession>A0A4U0WQY5</accession>
<dbReference type="Proteomes" id="UP000309340">
    <property type="component" value="Unassembled WGS sequence"/>
</dbReference>
<keyword evidence="3" id="KW-1185">Reference proteome</keyword>
<feature type="region of interest" description="Disordered" evidence="1">
    <location>
        <begin position="1"/>
        <end position="95"/>
    </location>
</feature>
<evidence type="ECO:0000256" key="1">
    <source>
        <dbReference type="SAM" id="MobiDB-lite"/>
    </source>
</evidence>
<reference evidence="2 3" key="1">
    <citation type="submission" date="2017-03" db="EMBL/GenBank/DDBJ databases">
        <title>Genomes of endolithic fungi from Antarctica.</title>
        <authorList>
            <person name="Coleine C."/>
            <person name="Masonjones S."/>
            <person name="Stajich J.E."/>
        </authorList>
    </citation>
    <scope>NUCLEOTIDE SEQUENCE [LARGE SCALE GENOMIC DNA]</scope>
    <source>
        <strain evidence="2 3">CCFEE 5184</strain>
    </source>
</reference>
<name>A0A4U0WQY5_9PEZI</name>
<feature type="compositionally biased region" description="Polar residues" evidence="1">
    <location>
        <begin position="40"/>
        <end position="57"/>
    </location>
</feature>
<organism evidence="2 3">
    <name type="scientific">Friedmanniomyces simplex</name>
    <dbReference type="NCBI Taxonomy" id="329884"/>
    <lineage>
        <taxon>Eukaryota</taxon>
        <taxon>Fungi</taxon>
        <taxon>Dikarya</taxon>
        <taxon>Ascomycota</taxon>
        <taxon>Pezizomycotina</taxon>
        <taxon>Dothideomycetes</taxon>
        <taxon>Dothideomycetidae</taxon>
        <taxon>Mycosphaerellales</taxon>
        <taxon>Teratosphaeriaceae</taxon>
        <taxon>Friedmanniomyces</taxon>
    </lineage>
</organism>
<evidence type="ECO:0000313" key="3">
    <source>
        <dbReference type="Proteomes" id="UP000309340"/>
    </source>
</evidence>
<feature type="compositionally biased region" description="Acidic residues" evidence="1">
    <location>
        <begin position="69"/>
        <end position="85"/>
    </location>
</feature>
<protein>
    <submittedName>
        <fullName evidence="2">Uncharacterized protein</fullName>
    </submittedName>
</protein>
<evidence type="ECO:0000313" key="2">
    <source>
        <dbReference type="EMBL" id="TKA65511.1"/>
    </source>
</evidence>
<dbReference type="OrthoDB" id="3856044at2759"/>
<dbReference type="STRING" id="329884.A0A4U0WQY5"/>
<sequence>MPVSTRARSDQIRNQRASQAASSRSAGPSGMQPAARPGSSRATASSSRVQPGRQQAGEQRAANAPGGDSSDDDSDGSDDDDDEGQETAGQDDAMQATNRRAAIYQIVSPFNEDGLSPQRFATSNTQADLTTGTQLAQRLVGILHGLVRDDDDLNLLRMWIQVPGTLWSAQLAINMFRRFRTITEELQRNANGSGGQDVVRTIDALRALFANIDDIRIRYFGIGMDTVHKESFMTLLVMIIDYIVQHNEDLYRGTNRPAFAGEGNRNERRLFSCFLADESRPGEYLMVLRNSAGDLTHEVPRLRAIRTLVQGYASNGIAGGAEQARLVRLAGAFEQLVQSVQARA</sequence>
<dbReference type="AlphaFoldDB" id="A0A4U0WQY5"/>
<comment type="caution">
    <text evidence="2">The sequence shown here is derived from an EMBL/GenBank/DDBJ whole genome shotgun (WGS) entry which is preliminary data.</text>
</comment>
<gene>
    <name evidence="2" type="ORF">B0A55_10134</name>
</gene>